<dbReference type="AlphaFoldDB" id="A0A4Q2JJ92"/>
<dbReference type="PANTHER" id="PTHR36151:SF3">
    <property type="entry name" value="ER-BOUND OXYGENASE MPAB_MPAB'_RUBBER OXYGENASE CATALYTIC DOMAIN-CONTAINING PROTEIN"/>
    <property type="match status" value="1"/>
</dbReference>
<comment type="caution">
    <text evidence="2">The sequence shown here is derived from an EMBL/GenBank/DDBJ whole genome shotgun (WGS) entry which is preliminary data.</text>
</comment>
<dbReference type="GO" id="GO:0016491">
    <property type="term" value="F:oxidoreductase activity"/>
    <property type="evidence" value="ECO:0007669"/>
    <property type="project" value="InterPro"/>
</dbReference>
<reference evidence="2 3" key="1">
    <citation type="submission" date="2019-01" db="EMBL/GenBank/DDBJ databases">
        <authorList>
            <person name="Li J."/>
        </authorList>
    </citation>
    <scope>NUCLEOTIDE SEQUENCE [LARGE SCALE GENOMIC DNA]</scope>
    <source>
        <strain evidence="2 3">CGMCC 4.7180</strain>
    </source>
</reference>
<dbReference type="RefSeq" id="WP_129235302.1">
    <property type="nucleotide sequence ID" value="NZ_SDPL01000274.1"/>
</dbReference>
<evidence type="ECO:0000259" key="1">
    <source>
        <dbReference type="Pfam" id="PF09995"/>
    </source>
</evidence>
<dbReference type="OrthoDB" id="3422701at2"/>
<protein>
    <submittedName>
        <fullName evidence="2">DUF2236 domain-containing protein</fullName>
    </submittedName>
</protein>
<gene>
    <name evidence="2" type="ORF">ESO86_12400</name>
</gene>
<dbReference type="PANTHER" id="PTHR36151">
    <property type="entry name" value="BLR2777 PROTEIN"/>
    <property type="match status" value="1"/>
</dbReference>
<dbReference type="InterPro" id="IPR018713">
    <property type="entry name" value="MPAB/Lcp_cat_dom"/>
</dbReference>
<evidence type="ECO:0000313" key="3">
    <source>
        <dbReference type="Proteomes" id="UP000292881"/>
    </source>
</evidence>
<dbReference type="Proteomes" id="UP000292881">
    <property type="component" value="Unassembled WGS sequence"/>
</dbReference>
<accession>A0A4Q2JJ92</accession>
<dbReference type="Pfam" id="PF09995">
    <property type="entry name" value="MPAB_Lcp_cat"/>
    <property type="match status" value="1"/>
</dbReference>
<sequence length="280" mass="30278">MSDERDPGAELVVLRRHAADATLMAGGAAAILLQLADARVAAGVARHSRFRDRPLDRLVGTHAYLTALVFGDDRDIRHVARIVDARHSRVRGDGALAGRPAYDARDADAQRWVAATLLAVALDLEERLTGSRLDEATANALVRGYAPIAARLQGGPAGWPATRDEFEAWWDSRLATLGVGDDARSVARDLLAGTGLPPLLVPLMAPVRLVTAALLPPSLRAAYGMRWTPRVQRAANGWLTALAVLRRLVPAGIRAIPTRASLRRLRRRSRYAEGDLRGRG</sequence>
<dbReference type="EMBL" id="SDPL01000274">
    <property type="protein sequence ID" value="RXZ45958.1"/>
    <property type="molecule type" value="Genomic_DNA"/>
</dbReference>
<feature type="domain" description="ER-bound oxygenase mpaB/mpaB'/Rubber oxygenase catalytic" evidence="1">
    <location>
        <begin position="15"/>
        <end position="242"/>
    </location>
</feature>
<evidence type="ECO:0000313" key="2">
    <source>
        <dbReference type="EMBL" id="RXZ45958.1"/>
    </source>
</evidence>
<name>A0A4Q2JJ92_9MICO</name>
<organism evidence="2 3">
    <name type="scientific">Agromyces binzhouensis</name>
    <dbReference type="NCBI Taxonomy" id="1817495"/>
    <lineage>
        <taxon>Bacteria</taxon>
        <taxon>Bacillati</taxon>
        <taxon>Actinomycetota</taxon>
        <taxon>Actinomycetes</taxon>
        <taxon>Micrococcales</taxon>
        <taxon>Microbacteriaceae</taxon>
        <taxon>Agromyces</taxon>
    </lineage>
</organism>
<keyword evidence="3" id="KW-1185">Reference proteome</keyword>
<proteinExistence type="predicted"/>